<reference evidence="2 3" key="1">
    <citation type="journal article" date="2018" name="PLoS Genet.">
        <title>Population sequencing reveals clonal diversity and ancestral inbreeding in the grapevine cultivar Chardonnay.</title>
        <authorList>
            <person name="Roach M.J."/>
            <person name="Johnson D.L."/>
            <person name="Bohlmann J."/>
            <person name="van Vuuren H.J."/>
            <person name="Jones S.J."/>
            <person name="Pretorius I.S."/>
            <person name="Schmidt S.A."/>
            <person name="Borneman A.R."/>
        </authorList>
    </citation>
    <scope>NUCLEOTIDE SEQUENCE [LARGE SCALE GENOMIC DNA]</scope>
    <source>
        <strain evidence="3">cv. Chardonnay</strain>
        <tissue evidence="2">Leaf</tissue>
    </source>
</reference>
<gene>
    <name evidence="2" type="primary">POLX_2108</name>
    <name evidence="2" type="ORF">CK203_049492</name>
</gene>
<dbReference type="InterPro" id="IPR013103">
    <property type="entry name" value="RVT_2"/>
</dbReference>
<dbReference type="Proteomes" id="UP000288805">
    <property type="component" value="Unassembled WGS sequence"/>
</dbReference>
<proteinExistence type="predicted"/>
<dbReference type="EMBL" id="QGNW01000249">
    <property type="protein sequence ID" value="RVW81757.1"/>
    <property type="molecule type" value="Genomic_DNA"/>
</dbReference>
<dbReference type="PANTHER" id="PTHR11439">
    <property type="entry name" value="GAG-POL-RELATED RETROTRANSPOSON"/>
    <property type="match status" value="1"/>
</dbReference>
<evidence type="ECO:0000313" key="2">
    <source>
        <dbReference type="EMBL" id="RVW81757.1"/>
    </source>
</evidence>
<evidence type="ECO:0000259" key="1">
    <source>
        <dbReference type="Pfam" id="PF07727"/>
    </source>
</evidence>
<dbReference type="Pfam" id="PF07727">
    <property type="entry name" value="RVT_2"/>
    <property type="match status" value="2"/>
</dbReference>
<name>A0A438HBF3_VITVI</name>
<feature type="domain" description="Reverse transcriptase Ty1/copia-type" evidence="1">
    <location>
        <begin position="153"/>
        <end position="233"/>
    </location>
</feature>
<evidence type="ECO:0000313" key="3">
    <source>
        <dbReference type="Proteomes" id="UP000288805"/>
    </source>
</evidence>
<feature type="domain" description="Reverse transcriptase Ty1/copia-type" evidence="1">
    <location>
        <begin position="36"/>
        <end position="145"/>
    </location>
</feature>
<comment type="caution">
    <text evidence="2">The sequence shown here is derived from an EMBL/GenBank/DDBJ whole genome shotgun (WGS) entry which is preliminary data.</text>
</comment>
<protein>
    <submittedName>
        <fullName evidence="2">Retrovirus-related Pol polyprotein from transposon TNT 1-94</fullName>
    </submittedName>
</protein>
<dbReference type="InterPro" id="IPR043502">
    <property type="entry name" value="DNA/RNA_pol_sf"/>
</dbReference>
<dbReference type="CDD" id="cd09272">
    <property type="entry name" value="RNase_HI_RT_Ty1"/>
    <property type="match status" value="1"/>
</dbReference>
<accession>A0A438HBF3</accession>
<sequence length="422" mass="48447">MGLEDDPISVSQVKQSSDSEKWIEAMKVEIKSMKDNGVWDLVELPEGVKLIGCKWIFKTKQDSKGNIVRYKACLVAKGFTQKKGIDYKETFLPVSSKHSFRIIMALVAHYDLELHQMDVKTAFLNGNIDETIYMVQPENFESNDSKQLENIVDQCIYLKFSGCKFIILVLYVDDILLASSDVRLLHETKRFLSSKFDMKDLGDASFVMGIQIYRDRSRGNKFSLHQCPKNELEKKDMERFPYASTIGSLMYAQVCTRPDIAFIVGMLGRYLSNPGMDHWKKAKWVMRYLQRTKDYMLTYHRSGHLEIVGYSDSDFTGCLDSKRSTSCYIFMLVGGAVSWKSVKQTLIASSTMEAEFIACYKASNHGIWLRNFITQLRIVDGIEKPLRINCDNKAAKLYSKNKQSSSKSKHIDIKFLVVKERV</sequence>
<organism evidence="2 3">
    <name type="scientific">Vitis vinifera</name>
    <name type="common">Grape</name>
    <dbReference type="NCBI Taxonomy" id="29760"/>
    <lineage>
        <taxon>Eukaryota</taxon>
        <taxon>Viridiplantae</taxon>
        <taxon>Streptophyta</taxon>
        <taxon>Embryophyta</taxon>
        <taxon>Tracheophyta</taxon>
        <taxon>Spermatophyta</taxon>
        <taxon>Magnoliopsida</taxon>
        <taxon>eudicotyledons</taxon>
        <taxon>Gunneridae</taxon>
        <taxon>Pentapetalae</taxon>
        <taxon>rosids</taxon>
        <taxon>Vitales</taxon>
        <taxon>Vitaceae</taxon>
        <taxon>Viteae</taxon>
        <taxon>Vitis</taxon>
    </lineage>
</organism>
<dbReference type="SUPFAM" id="SSF56672">
    <property type="entry name" value="DNA/RNA polymerases"/>
    <property type="match status" value="1"/>
</dbReference>
<dbReference type="AlphaFoldDB" id="A0A438HBF3"/>
<dbReference type="PANTHER" id="PTHR11439:SF467">
    <property type="entry name" value="INTEGRASE CATALYTIC DOMAIN-CONTAINING PROTEIN"/>
    <property type="match status" value="1"/>
</dbReference>